<evidence type="ECO:0000256" key="1">
    <source>
        <dbReference type="ARBA" id="ARBA00022723"/>
    </source>
</evidence>
<evidence type="ECO:0000313" key="6">
    <source>
        <dbReference type="EMBL" id="CAD8709749.1"/>
    </source>
</evidence>
<dbReference type="Pfam" id="PF01753">
    <property type="entry name" value="zf-MYND"/>
    <property type="match status" value="1"/>
</dbReference>
<dbReference type="AlphaFoldDB" id="A0A7S0X9E8"/>
<evidence type="ECO:0000259" key="5">
    <source>
        <dbReference type="PROSITE" id="PS50865"/>
    </source>
</evidence>
<proteinExistence type="predicted"/>
<dbReference type="PROSITE" id="PS50865">
    <property type="entry name" value="ZF_MYND_2"/>
    <property type="match status" value="1"/>
</dbReference>
<dbReference type="PROSITE" id="PS01360">
    <property type="entry name" value="ZF_MYND_1"/>
    <property type="match status" value="1"/>
</dbReference>
<feature type="domain" description="MYND-type" evidence="5">
    <location>
        <begin position="25"/>
        <end position="67"/>
    </location>
</feature>
<dbReference type="InterPro" id="IPR002893">
    <property type="entry name" value="Znf_MYND"/>
</dbReference>
<evidence type="ECO:0000256" key="2">
    <source>
        <dbReference type="ARBA" id="ARBA00022771"/>
    </source>
</evidence>
<organism evidence="6">
    <name type="scientific">Mantoniella antarctica</name>
    <dbReference type="NCBI Taxonomy" id="81844"/>
    <lineage>
        <taxon>Eukaryota</taxon>
        <taxon>Viridiplantae</taxon>
        <taxon>Chlorophyta</taxon>
        <taxon>Mamiellophyceae</taxon>
        <taxon>Mamiellales</taxon>
        <taxon>Mamiellaceae</taxon>
        <taxon>Mantoniella</taxon>
    </lineage>
</organism>
<protein>
    <recommendedName>
        <fullName evidence="5">MYND-type domain-containing protein</fullName>
    </recommendedName>
</protein>
<dbReference type="EMBL" id="HBFC01020757">
    <property type="protein sequence ID" value="CAD8709749.1"/>
    <property type="molecule type" value="Transcribed_RNA"/>
</dbReference>
<dbReference type="Gene3D" id="6.10.140.2220">
    <property type="match status" value="1"/>
</dbReference>
<dbReference type="GO" id="GO:0008270">
    <property type="term" value="F:zinc ion binding"/>
    <property type="evidence" value="ECO:0007669"/>
    <property type="project" value="UniProtKB-KW"/>
</dbReference>
<accession>A0A7S0X9E8</accession>
<sequence length="119" mass="12905">MRPDGSLDGMGSSIIGEDSMDAGGCGKCLNRFPKASNKLPICGGCRSTSYCSEACQRDDWPHHITVCKEIFANQQREVARYAEHGAPGNAKRNLKRAGDAVKKWFSTAPGLTNKLQFLA</sequence>
<keyword evidence="2 4" id="KW-0863">Zinc-finger</keyword>
<name>A0A7S0X9E8_9CHLO</name>
<keyword evidence="3" id="KW-0862">Zinc</keyword>
<gene>
    <name evidence="6" type="ORF">MANT1106_LOCUS12435</name>
</gene>
<reference evidence="6" key="1">
    <citation type="submission" date="2021-01" db="EMBL/GenBank/DDBJ databases">
        <authorList>
            <person name="Corre E."/>
            <person name="Pelletier E."/>
            <person name="Niang G."/>
            <person name="Scheremetjew M."/>
            <person name="Finn R."/>
            <person name="Kale V."/>
            <person name="Holt S."/>
            <person name="Cochrane G."/>
            <person name="Meng A."/>
            <person name="Brown T."/>
            <person name="Cohen L."/>
        </authorList>
    </citation>
    <scope>NUCLEOTIDE SEQUENCE</scope>
    <source>
        <strain evidence="6">SL-175</strain>
    </source>
</reference>
<dbReference type="SUPFAM" id="SSF144232">
    <property type="entry name" value="HIT/MYND zinc finger-like"/>
    <property type="match status" value="1"/>
</dbReference>
<keyword evidence="1" id="KW-0479">Metal-binding</keyword>
<evidence type="ECO:0000256" key="3">
    <source>
        <dbReference type="ARBA" id="ARBA00022833"/>
    </source>
</evidence>
<evidence type="ECO:0000256" key="4">
    <source>
        <dbReference type="PROSITE-ProRule" id="PRU00134"/>
    </source>
</evidence>